<accession>A0A5C8HS77</accession>
<comment type="caution">
    <text evidence="2">The sequence shown here is derived from an EMBL/GenBank/DDBJ whole genome shotgun (WGS) entry which is preliminary data.</text>
</comment>
<dbReference type="InterPro" id="IPR050464">
    <property type="entry name" value="Zeta_carotene_desat/Oxidored"/>
</dbReference>
<dbReference type="RefSeq" id="WP_147825152.1">
    <property type="nucleotide sequence ID" value="NZ_BAAARG010000001.1"/>
</dbReference>
<sequence length="414" mass="42666">MPSDIFVVGGGVAGLTLARDLALGGRRVHVIEREDRTGGQVTALDVEAHQLDAAAESFATRTTAVSALIAELGLSDRVVMPLDAPAWIYREDGTALPLPATGLLGVPSSPFAADVRASIGVAGAARAWADRVLPRRVGADATTFGDLVTARMGRRVTERLVGPITRGVHSAEPDALPIAAAHPALAGLVTDKRSLARAIREVRRIAPAGSAVASLCGGMHTLPIALAASAVEAGVDLHRGTVATEISASSVTFDGRTHHGEVVMAAPPAGAPTRNVTLVTVVASARAWQSAPRGTGVLVTRGAPGVSARALTHVSAKWEWVARAFEGKQVVRLSYDGATPEPLAKGVNDAALLMGSAPEAIHTVLERRWARATPLAEADRGTIRWVGEAASGTGLAAVVAHARRTATEMLASSK</sequence>
<protein>
    <submittedName>
        <fullName evidence="2">FAD-dependent oxidoreductase</fullName>
    </submittedName>
</protein>
<gene>
    <name evidence="2" type="ORF">FVP60_05150</name>
</gene>
<dbReference type="SUPFAM" id="SSF51905">
    <property type="entry name" value="FAD/NAD(P)-binding domain"/>
    <property type="match status" value="1"/>
</dbReference>
<dbReference type="EMBL" id="VRSW01000001">
    <property type="protein sequence ID" value="TXK06347.1"/>
    <property type="molecule type" value="Genomic_DNA"/>
</dbReference>
<dbReference type="Gene3D" id="3.50.50.60">
    <property type="entry name" value="FAD/NAD(P)-binding domain"/>
    <property type="match status" value="1"/>
</dbReference>
<dbReference type="PANTHER" id="PTHR42923:SF3">
    <property type="entry name" value="PROTOPORPHYRINOGEN OXIDASE"/>
    <property type="match status" value="1"/>
</dbReference>
<name>A0A5C8HS77_9MICO</name>
<dbReference type="OrthoDB" id="3450553at2"/>
<feature type="domain" description="Amine oxidase" evidence="1">
    <location>
        <begin position="12"/>
        <end position="272"/>
    </location>
</feature>
<dbReference type="Gene3D" id="3.90.660.20">
    <property type="entry name" value="Protoporphyrinogen oxidase, mitochondrial, domain 2"/>
    <property type="match status" value="1"/>
</dbReference>
<dbReference type="AlphaFoldDB" id="A0A5C8HS77"/>
<organism evidence="2 3">
    <name type="scientific">Microbacterium mitrae</name>
    <dbReference type="NCBI Taxonomy" id="664640"/>
    <lineage>
        <taxon>Bacteria</taxon>
        <taxon>Bacillati</taxon>
        <taxon>Actinomycetota</taxon>
        <taxon>Actinomycetes</taxon>
        <taxon>Micrococcales</taxon>
        <taxon>Microbacteriaceae</taxon>
        <taxon>Microbacterium</taxon>
    </lineage>
</organism>
<reference evidence="2 3" key="1">
    <citation type="submission" date="2019-08" db="EMBL/GenBank/DDBJ databases">
        <authorList>
            <person name="Dong K."/>
        </authorList>
    </citation>
    <scope>NUCLEOTIDE SEQUENCE [LARGE SCALE GENOMIC DNA]</scope>
    <source>
        <strain evidence="2 3">M4-8</strain>
    </source>
</reference>
<dbReference type="SUPFAM" id="SSF54373">
    <property type="entry name" value="FAD-linked reductases, C-terminal domain"/>
    <property type="match status" value="1"/>
</dbReference>
<dbReference type="Pfam" id="PF01593">
    <property type="entry name" value="Amino_oxidase"/>
    <property type="match status" value="1"/>
</dbReference>
<proteinExistence type="predicted"/>
<dbReference type="Proteomes" id="UP000321196">
    <property type="component" value="Unassembled WGS sequence"/>
</dbReference>
<dbReference type="PANTHER" id="PTHR42923">
    <property type="entry name" value="PROTOPORPHYRINOGEN OXIDASE"/>
    <property type="match status" value="1"/>
</dbReference>
<evidence type="ECO:0000313" key="2">
    <source>
        <dbReference type="EMBL" id="TXK06347.1"/>
    </source>
</evidence>
<evidence type="ECO:0000313" key="3">
    <source>
        <dbReference type="Proteomes" id="UP000321196"/>
    </source>
</evidence>
<dbReference type="GO" id="GO:0016491">
    <property type="term" value="F:oxidoreductase activity"/>
    <property type="evidence" value="ECO:0007669"/>
    <property type="project" value="InterPro"/>
</dbReference>
<keyword evidence="3" id="KW-1185">Reference proteome</keyword>
<dbReference type="InterPro" id="IPR002937">
    <property type="entry name" value="Amino_oxidase"/>
</dbReference>
<dbReference type="Gene3D" id="1.10.3110.10">
    <property type="entry name" value="protoporphyrinogen ix oxidase, domain 3"/>
    <property type="match status" value="1"/>
</dbReference>
<dbReference type="InterPro" id="IPR036188">
    <property type="entry name" value="FAD/NAD-bd_sf"/>
</dbReference>
<evidence type="ECO:0000259" key="1">
    <source>
        <dbReference type="Pfam" id="PF01593"/>
    </source>
</evidence>